<reference evidence="4 5" key="1">
    <citation type="submission" date="2024-05" db="EMBL/GenBank/DDBJ databases">
        <authorList>
            <person name="Wallberg A."/>
        </authorList>
    </citation>
    <scope>NUCLEOTIDE SEQUENCE [LARGE SCALE GENOMIC DNA]</scope>
</reference>
<feature type="non-terminal residue" evidence="4">
    <location>
        <position position="751"/>
    </location>
</feature>
<sequence length="751" mass="84709">RDALRQMLLERYFGLEYVKRINDQKSKSLPDSILVRSGKTLLEVQCHLASMGAADLVVELVMKSQNCNNIFGEAIELGIALLEGGNTSIQLMLYKKFMTVDNKKHSEKMRNFFQVFYQKMQDAQQEIRATVTVNTSDINSKSNDEKDATKGDDNKLARRNKVAKKPNGLVVTDEIREELGAAVLATSQAYSNIRAGNAGEDTGNALGLSSIEEIDGSRKEKEDETPKLSPKIAVMEPILRFLQLLCENHNSKLQNFLRSNNKNKFNLVSETLLFLDCICGSTTGGLGLLGLYINEMNVELIIQTLETLTEYCQGPCHENQNCIATHESNGLHIITALVVNDINPLAKSRMDLVLKLKNNASKLLLAIMESRADSENADRILQNMNIAQLLDVVYKAFHQETMDDEEFYEEGGADAEEVVSPKEVGHNIYILCHQLAKHDKDLNSLLHDNDKNVNNEKLSNALKYYSDNTAQIEITRSDRTLEQIVFPIPTICQYLTSETKLKVLNTAELDEQGSKVTDFFTRCEDMFNEMKWQEKLRTQAMLSSISNYMSLWARLLFLLALICNIIVALFYPYEKTIPSLSGHISGLLWVVLLISLAIIITVPKPILIYFMGFTLILRLIFTFGPELTLTLLGSVNVVIKGIHLVSLMGNKGTFGKSVEQMITDSELLYHVMYLVVCVLGLSVHPFCYCILLFDVVYREETLLNVMRSVTRNGWSIILTAALALILVYMFSIIGYMFFRDDFIVDVNDEHL</sequence>
<dbReference type="AlphaFoldDB" id="A0AAV2PMF4"/>
<keyword evidence="5" id="KW-1185">Reference proteome</keyword>
<evidence type="ECO:0000256" key="2">
    <source>
        <dbReference type="SAM" id="Phobius"/>
    </source>
</evidence>
<dbReference type="GO" id="GO:0006816">
    <property type="term" value="P:calcium ion transport"/>
    <property type="evidence" value="ECO:0007669"/>
    <property type="project" value="InterPro"/>
</dbReference>
<dbReference type="Pfam" id="PF08454">
    <property type="entry name" value="RIH_assoc"/>
    <property type="match status" value="1"/>
</dbReference>
<feature type="transmembrane region" description="Helical" evidence="2">
    <location>
        <begin position="551"/>
        <end position="571"/>
    </location>
</feature>
<accession>A0AAV2PMF4</accession>
<feature type="region of interest" description="Disordered" evidence="1">
    <location>
        <begin position="137"/>
        <end position="160"/>
    </location>
</feature>
<proteinExistence type="predicted"/>
<feature type="transmembrane region" description="Helical" evidence="2">
    <location>
        <begin position="671"/>
        <end position="693"/>
    </location>
</feature>
<feature type="transmembrane region" description="Helical" evidence="2">
    <location>
        <begin position="713"/>
        <end position="738"/>
    </location>
</feature>
<evidence type="ECO:0000256" key="1">
    <source>
        <dbReference type="SAM" id="MobiDB-lite"/>
    </source>
</evidence>
<comment type="caution">
    <text evidence="4">The sequence shown here is derived from an EMBL/GenBank/DDBJ whole genome shotgun (WGS) entry which is preliminary data.</text>
</comment>
<evidence type="ECO:0000259" key="3">
    <source>
        <dbReference type="Pfam" id="PF08454"/>
    </source>
</evidence>
<dbReference type="PANTHER" id="PTHR45816:SF4">
    <property type="entry name" value="RYR_IP3R HOMOLOGY ASSOCIATED DOMAIN-CONTAINING PROTEIN"/>
    <property type="match status" value="1"/>
</dbReference>
<dbReference type="InterPro" id="IPR013662">
    <property type="entry name" value="RIH_assoc-dom"/>
</dbReference>
<keyword evidence="2" id="KW-1133">Transmembrane helix</keyword>
<feature type="domain" description="RyR/IP3R Homology associated" evidence="3">
    <location>
        <begin position="231"/>
        <end position="337"/>
    </location>
</feature>
<keyword evidence="2" id="KW-0472">Membrane</keyword>
<feature type="transmembrane region" description="Helical" evidence="2">
    <location>
        <begin position="577"/>
        <end position="599"/>
    </location>
</feature>
<keyword evidence="2" id="KW-0812">Transmembrane</keyword>
<evidence type="ECO:0000313" key="4">
    <source>
        <dbReference type="EMBL" id="CAL4061721.1"/>
    </source>
</evidence>
<dbReference type="InterPro" id="IPR015925">
    <property type="entry name" value="Ryanodine_IP3_receptor"/>
</dbReference>
<dbReference type="Proteomes" id="UP001497623">
    <property type="component" value="Unassembled WGS sequence"/>
</dbReference>
<gene>
    <name evidence="4" type="ORF">MNOR_LOCUS2262</name>
</gene>
<feature type="non-terminal residue" evidence="4">
    <location>
        <position position="1"/>
    </location>
</feature>
<protein>
    <recommendedName>
        <fullName evidence="3">RyR/IP3R Homology associated domain-containing protein</fullName>
    </recommendedName>
</protein>
<dbReference type="EMBL" id="CAXKWB010000671">
    <property type="protein sequence ID" value="CAL4061721.1"/>
    <property type="molecule type" value="Genomic_DNA"/>
</dbReference>
<evidence type="ECO:0000313" key="5">
    <source>
        <dbReference type="Proteomes" id="UP001497623"/>
    </source>
</evidence>
<name>A0AAV2PMF4_MEGNR</name>
<dbReference type="PANTHER" id="PTHR45816">
    <property type="entry name" value="MIR DOMAIN-CONTAINING PROTEIN"/>
    <property type="match status" value="1"/>
</dbReference>
<feature type="compositionally biased region" description="Basic and acidic residues" evidence="1">
    <location>
        <begin position="142"/>
        <end position="156"/>
    </location>
</feature>
<organism evidence="4 5">
    <name type="scientific">Meganyctiphanes norvegica</name>
    <name type="common">Northern krill</name>
    <name type="synonym">Thysanopoda norvegica</name>
    <dbReference type="NCBI Taxonomy" id="48144"/>
    <lineage>
        <taxon>Eukaryota</taxon>
        <taxon>Metazoa</taxon>
        <taxon>Ecdysozoa</taxon>
        <taxon>Arthropoda</taxon>
        <taxon>Crustacea</taxon>
        <taxon>Multicrustacea</taxon>
        <taxon>Malacostraca</taxon>
        <taxon>Eumalacostraca</taxon>
        <taxon>Eucarida</taxon>
        <taxon>Euphausiacea</taxon>
        <taxon>Euphausiidae</taxon>
        <taxon>Meganyctiphanes</taxon>
    </lineage>
</organism>